<dbReference type="EMBL" id="FN596245">
    <property type="protein sequence ID" value="CBI33456.3"/>
    <property type="molecule type" value="Genomic_DNA"/>
</dbReference>
<organism evidence="1 2">
    <name type="scientific">Vitis vinifera</name>
    <name type="common">Grape</name>
    <dbReference type="NCBI Taxonomy" id="29760"/>
    <lineage>
        <taxon>Eukaryota</taxon>
        <taxon>Viridiplantae</taxon>
        <taxon>Streptophyta</taxon>
        <taxon>Embryophyta</taxon>
        <taxon>Tracheophyta</taxon>
        <taxon>Spermatophyta</taxon>
        <taxon>Magnoliopsida</taxon>
        <taxon>eudicotyledons</taxon>
        <taxon>Gunneridae</taxon>
        <taxon>Pentapetalae</taxon>
        <taxon>rosids</taxon>
        <taxon>Vitales</taxon>
        <taxon>Vitaceae</taxon>
        <taxon>Viteae</taxon>
        <taxon>Vitis</taxon>
    </lineage>
</organism>
<evidence type="ECO:0000313" key="2">
    <source>
        <dbReference type="Proteomes" id="UP000009183"/>
    </source>
</evidence>
<dbReference type="Proteomes" id="UP000009183">
    <property type="component" value="Chromosome 14"/>
</dbReference>
<name>D7TSI4_VITVI</name>
<dbReference type="AlphaFoldDB" id="D7TSI4"/>
<dbReference type="HOGENOM" id="CLU_2854217_0_0_1"/>
<proteinExistence type="predicted"/>
<keyword evidence="2" id="KW-1185">Reference proteome</keyword>
<gene>
    <name evidence="1" type="ordered locus">VIT_14s0006g00120</name>
</gene>
<dbReference type="InParanoid" id="D7TSI4"/>
<dbReference type="PaxDb" id="29760-VIT_14s0006g00120.t01"/>
<protein>
    <submittedName>
        <fullName evidence="1">Uncharacterized protein</fullName>
    </submittedName>
</protein>
<evidence type="ECO:0000313" key="1">
    <source>
        <dbReference type="EMBL" id="CBI33456.3"/>
    </source>
</evidence>
<reference evidence="2" key="1">
    <citation type="journal article" date="2007" name="Nature">
        <title>The grapevine genome sequence suggests ancestral hexaploidization in major angiosperm phyla.</title>
        <authorList>
            <consortium name="The French-Italian Public Consortium for Grapevine Genome Characterization."/>
            <person name="Jaillon O."/>
            <person name="Aury J.-M."/>
            <person name="Noel B."/>
            <person name="Policriti A."/>
            <person name="Clepet C."/>
            <person name="Casagrande A."/>
            <person name="Choisne N."/>
            <person name="Aubourg S."/>
            <person name="Vitulo N."/>
            <person name="Jubin C."/>
            <person name="Vezzi A."/>
            <person name="Legeai F."/>
            <person name="Hugueney P."/>
            <person name="Dasilva C."/>
            <person name="Horner D."/>
            <person name="Mica E."/>
            <person name="Jublot D."/>
            <person name="Poulain J."/>
            <person name="Bruyere C."/>
            <person name="Billault A."/>
            <person name="Segurens B."/>
            <person name="Gouyvenoux M."/>
            <person name="Ugarte E."/>
            <person name="Cattonaro F."/>
            <person name="Anthouard V."/>
            <person name="Vico V."/>
            <person name="Del Fabbro C."/>
            <person name="Alaux M."/>
            <person name="Di Gaspero G."/>
            <person name="Dumas V."/>
            <person name="Felice N."/>
            <person name="Paillard S."/>
            <person name="Juman I."/>
            <person name="Moroldo M."/>
            <person name="Scalabrin S."/>
            <person name="Canaguier A."/>
            <person name="Le Clainche I."/>
            <person name="Malacrida G."/>
            <person name="Durand E."/>
            <person name="Pesole G."/>
            <person name="Laucou V."/>
            <person name="Chatelet P."/>
            <person name="Merdinoglu D."/>
            <person name="Delledonne M."/>
            <person name="Pezzotti M."/>
            <person name="Lecharny A."/>
            <person name="Scarpelli C."/>
            <person name="Artiguenave F."/>
            <person name="Pe M.E."/>
            <person name="Valle G."/>
            <person name="Morgante M."/>
            <person name="Caboche M."/>
            <person name="Adam-Blondon A.-F."/>
            <person name="Weissenbach J."/>
            <person name="Quetier F."/>
            <person name="Wincker P."/>
        </authorList>
    </citation>
    <scope>NUCLEOTIDE SEQUENCE [LARGE SCALE GENOMIC DNA]</scope>
    <source>
        <strain evidence="2">cv. Pinot noir / PN40024</strain>
    </source>
</reference>
<sequence>MTIFQLRYNTHHPSLASLPNQGLNWEYLTASKMRHVNIKCRFKKVLIMQKPLEQKKKKKKKPIFI</sequence>
<accession>D7TSI4</accession>